<dbReference type="RefSeq" id="WP_139066519.1">
    <property type="nucleotide sequence ID" value="NZ_CP040812.1"/>
</dbReference>
<protein>
    <submittedName>
        <fullName evidence="4">Tetratricopeptide repeat protein</fullName>
    </submittedName>
</protein>
<accession>A0A5B7X4G2</accession>
<evidence type="ECO:0000256" key="3">
    <source>
        <dbReference type="PROSITE-ProRule" id="PRU00339"/>
    </source>
</evidence>
<dbReference type="EMBL" id="CP040812">
    <property type="protein sequence ID" value="QCY69955.1"/>
    <property type="molecule type" value="Genomic_DNA"/>
</dbReference>
<feature type="repeat" description="TPR" evidence="3">
    <location>
        <begin position="190"/>
        <end position="223"/>
    </location>
</feature>
<dbReference type="InterPro" id="IPR013105">
    <property type="entry name" value="TPR_2"/>
</dbReference>
<evidence type="ECO:0000256" key="1">
    <source>
        <dbReference type="ARBA" id="ARBA00022737"/>
    </source>
</evidence>
<dbReference type="Proteomes" id="UP000309016">
    <property type="component" value="Chromosome"/>
</dbReference>
<organism evidence="4 5">
    <name type="scientific">Antarcticibacterium flavum</name>
    <dbReference type="NCBI Taxonomy" id="2058175"/>
    <lineage>
        <taxon>Bacteria</taxon>
        <taxon>Pseudomonadati</taxon>
        <taxon>Bacteroidota</taxon>
        <taxon>Flavobacteriia</taxon>
        <taxon>Flavobacteriales</taxon>
        <taxon>Flavobacteriaceae</taxon>
        <taxon>Antarcticibacterium</taxon>
    </lineage>
</organism>
<dbReference type="SUPFAM" id="SSF48452">
    <property type="entry name" value="TPR-like"/>
    <property type="match status" value="1"/>
</dbReference>
<dbReference type="PROSITE" id="PS51257">
    <property type="entry name" value="PROKAR_LIPOPROTEIN"/>
    <property type="match status" value="1"/>
</dbReference>
<feature type="repeat" description="TPR" evidence="3">
    <location>
        <begin position="78"/>
        <end position="111"/>
    </location>
</feature>
<dbReference type="OrthoDB" id="655905at2"/>
<dbReference type="PROSITE" id="PS50293">
    <property type="entry name" value="TPR_REGION"/>
    <property type="match status" value="1"/>
</dbReference>
<dbReference type="SMART" id="SM00028">
    <property type="entry name" value="TPR"/>
    <property type="match status" value="4"/>
</dbReference>
<dbReference type="InterPro" id="IPR051685">
    <property type="entry name" value="Ycf3/AcsC/BcsC/TPR_MFPF"/>
</dbReference>
<reference evidence="4 5" key="1">
    <citation type="submission" date="2019-06" db="EMBL/GenBank/DDBJ databases">
        <title>Complete genome sequence of Antarcticibacterium flavum KCTC 52984T from an Antarctic marine sediment.</title>
        <authorList>
            <person name="Lee Y.M."/>
            <person name="Shin S.C."/>
        </authorList>
    </citation>
    <scope>NUCLEOTIDE SEQUENCE [LARGE SCALE GENOMIC DNA]</scope>
    <source>
        <strain evidence="4 5">KCTC 52984</strain>
    </source>
</reference>
<keyword evidence="2 3" id="KW-0802">TPR repeat</keyword>
<dbReference type="InterPro" id="IPR011990">
    <property type="entry name" value="TPR-like_helical_dom_sf"/>
</dbReference>
<evidence type="ECO:0000313" key="4">
    <source>
        <dbReference type="EMBL" id="QCY69955.1"/>
    </source>
</evidence>
<dbReference type="KEGG" id="afla:FHG64_11390"/>
<dbReference type="PROSITE" id="PS50005">
    <property type="entry name" value="TPR"/>
    <property type="match status" value="2"/>
</dbReference>
<sequence>MKKVILLFGILAATGCKEPKANELAFVNRGLPVSEEKEAQQKEIIEEHLYNCANKYPLYSQERQKCLDAGLEKDPSIAYLWQQKAMPLFKQGKYEVGMEHIDKAVEIDPERWQPYRAFIKVIFAKTYKAAIVDFEDLLEKYGNGYVMDHSYQFHIALSYLQLNEFEKAEKIFAEDIEEQVADWGEDGQHHLDLFYLGIAKYELGKWEEAIEVFEKALKIYPEFAEVQYYNAVCLIKLERQEEAIELIKIAEENGKAGFTINEDNVIYERYPYQVRW</sequence>
<gene>
    <name evidence="4" type="ORF">FHG64_11390</name>
</gene>
<name>A0A5B7X4G2_9FLAO</name>
<dbReference type="Pfam" id="PF07719">
    <property type="entry name" value="TPR_2"/>
    <property type="match status" value="1"/>
</dbReference>
<evidence type="ECO:0000256" key="2">
    <source>
        <dbReference type="ARBA" id="ARBA00022803"/>
    </source>
</evidence>
<keyword evidence="1" id="KW-0677">Repeat</keyword>
<dbReference type="InterPro" id="IPR019734">
    <property type="entry name" value="TPR_rpt"/>
</dbReference>
<dbReference type="PANTHER" id="PTHR44943:SF8">
    <property type="entry name" value="TPR REPEAT-CONTAINING PROTEIN MJ0263"/>
    <property type="match status" value="1"/>
</dbReference>
<dbReference type="PANTHER" id="PTHR44943">
    <property type="entry name" value="CELLULOSE SYNTHASE OPERON PROTEIN C"/>
    <property type="match status" value="1"/>
</dbReference>
<proteinExistence type="predicted"/>
<dbReference type="Pfam" id="PF13181">
    <property type="entry name" value="TPR_8"/>
    <property type="match status" value="1"/>
</dbReference>
<dbReference type="Gene3D" id="1.25.40.10">
    <property type="entry name" value="Tetratricopeptide repeat domain"/>
    <property type="match status" value="2"/>
</dbReference>
<keyword evidence="5" id="KW-1185">Reference proteome</keyword>
<dbReference type="AlphaFoldDB" id="A0A5B7X4G2"/>
<evidence type="ECO:0000313" key="5">
    <source>
        <dbReference type="Proteomes" id="UP000309016"/>
    </source>
</evidence>